<name>A0A0F5FNE7_9HYPH</name>
<evidence type="ECO:0000313" key="2">
    <source>
        <dbReference type="Proteomes" id="UP000033649"/>
    </source>
</evidence>
<keyword evidence="2" id="KW-1185">Reference proteome</keyword>
<dbReference type="PATRIC" id="fig|429727.3.peg.1746"/>
<organism evidence="1 2">
    <name type="scientific">Devosia chinhatensis</name>
    <dbReference type="NCBI Taxonomy" id="429727"/>
    <lineage>
        <taxon>Bacteria</taxon>
        <taxon>Pseudomonadati</taxon>
        <taxon>Pseudomonadota</taxon>
        <taxon>Alphaproteobacteria</taxon>
        <taxon>Hyphomicrobiales</taxon>
        <taxon>Devosiaceae</taxon>
        <taxon>Devosia</taxon>
    </lineage>
</organism>
<gene>
    <name evidence="1" type="ORF">VE26_08455</name>
</gene>
<dbReference type="EMBL" id="JZEY01000054">
    <property type="protein sequence ID" value="KKB10371.1"/>
    <property type="molecule type" value="Genomic_DNA"/>
</dbReference>
<dbReference type="InterPro" id="IPR046606">
    <property type="entry name" value="DUF6665"/>
</dbReference>
<evidence type="ECO:0000313" key="1">
    <source>
        <dbReference type="EMBL" id="KKB10371.1"/>
    </source>
</evidence>
<reference evidence="1 2" key="1">
    <citation type="submission" date="2015-03" db="EMBL/GenBank/DDBJ databases">
        <authorList>
            <person name="Hassan Y."/>
            <person name="Lepp D."/>
            <person name="Li X.-Z."/>
            <person name="Zhou T."/>
        </authorList>
    </citation>
    <scope>NUCLEOTIDE SEQUENCE [LARGE SCALE GENOMIC DNA]</scope>
    <source>
        <strain evidence="1 2">IPL18</strain>
    </source>
</reference>
<sequence length="103" mass="11311">MRDSLDLIRIVRPEAGTAALDHEINAERANSVNAAEARVKKAIAALNAAAEREPYLSEARDAVWSYFVQREIIGFRRHQDVILDLAIPQDVLNGLGAMGAKSK</sequence>
<proteinExistence type="predicted"/>
<dbReference type="Pfam" id="PF20370">
    <property type="entry name" value="DUF6665"/>
    <property type="match status" value="1"/>
</dbReference>
<dbReference type="AlphaFoldDB" id="A0A0F5FNE7"/>
<protein>
    <submittedName>
        <fullName evidence="1">Uncharacterized protein</fullName>
    </submittedName>
</protein>
<dbReference type="STRING" id="429727.VE26_08455"/>
<comment type="caution">
    <text evidence="1">The sequence shown here is derived from an EMBL/GenBank/DDBJ whole genome shotgun (WGS) entry which is preliminary data.</text>
</comment>
<accession>A0A0F5FNE7</accession>
<dbReference type="Proteomes" id="UP000033649">
    <property type="component" value="Unassembled WGS sequence"/>
</dbReference>